<feature type="compositionally biased region" description="Basic and acidic residues" evidence="1">
    <location>
        <begin position="40"/>
        <end position="50"/>
    </location>
</feature>
<dbReference type="RefSeq" id="WP_379025616.1">
    <property type="nucleotide sequence ID" value="NZ_JBHUGY010000058.1"/>
</dbReference>
<evidence type="ECO:0000313" key="3">
    <source>
        <dbReference type="Proteomes" id="UP001597349"/>
    </source>
</evidence>
<organism evidence="2 3">
    <name type="scientific">Mesorhizobium calcicola</name>
    <dbReference type="NCBI Taxonomy" id="1300310"/>
    <lineage>
        <taxon>Bacteria</taxon>
        <taxon>Pseudomonadati</taxon>
        <taxon>Pseudomonadota</taxon>
        <taxon>Alphaproteobacteria</taxon>
        <taxon>Hyphomicrobiales</taxon>
        <taxon>Phyllobacteriaceae</taxon>
        <taxon>Mesorhizobium</taxon>
    </lineage>
</organism>
<keyword evidence="3" id="KW-1185">Reference proteome</keyword>
<feature type="compositionally biased region" description="Basic and acidic residues" evidence="1">
    <location>
        <begin position="16"/>
        <end position="26"/>
    </location>
</feature>
<evidence type="ECO:0000313" key="2">
    <source>
        <dbReference type="EMBL" id="MFD2057528.1"/>
    </source>
</evidence>
<feature type="region of interest" description="Disordered" evidence="1">
    <location>
        <begin position="1"/>
        <end position="50"/>
    </location>
</feature>
<reference evidence="3" key="1">
    <citation type="journal article" date="2019" name="Int. J. Syst. Evol. Microbiol.">
        <title>The Global Catalogue of Microorganisms (GCM) 10K type strain sequencing project: providing services to taxonomists for standard genome sequencing and annotation.</title>
        <authorList>
            <consortium name="The Broad Institute Genomics Platform"/>
            <consortium name="The Broad Institute Genome Sequencing Center for Infectious Disease"/>
            <person name="Wu L."/>
            <person name="Ma J."/>
        </authorList>
    </citation>
    <scope>NUCLEOTIDE SEQUENCE [LARGE SCALE GENOMIC DNA]</scope>
    <source>
        <strain evidence="3">CGMCC 1.16226</strain>
    </source>
</reference>
<feature type="compositionally biased region" description="Low complexity" evidence="1">
    <location>
        <begin position="1"/>
        <end position="12"/>
    </location>
</feature>
<accession>A0ABW4WNW5</accession>
<sequence length="50" mass="5462">MTIEAAAHGWRAAGRHQLDTGEERLLINEGPKPARSGATIDKKMGNFRDS</sequence>
<dbReference type="EMBL" id="JBHUGY010000058">
    <property type="protein sequence ID" value="MFD2057528.1"/>
    <property type="molecule type" value="Genomic_DNA"/>
</dbReference>
<evidence type="ECO:0000256" key="1">
    <source>
        <dbReference type="SAM" id="MobiDB-lite"/>
    </source>
</evidence>
<comment type="caution">
    <text evidence="2">The sequence shown here is derived from an EMBL/GenBank/DDBJ whole genome shotgun (WGS) entry which is preliminary data.</text>
</comment>
<gene>
    <name evidence="2" type="ORF">ACFSQT_31930</name>
</gene>
<dbReference type="Proteomes" id="UP001597349">
    <property type="component" value="Unassembled WGS sequence"/>
</dbReference>
<protein>
    <submittedName>
        <fullName evidence="2">Uncharacterized protein</fullName>
    </submittedName>
</protein>
<name>A0ABW4WNW5_9HYPH</name>
<proteinExistence type="predicted"/>